<dbReference type="KEGG" id="bze:COCCADRAFT_93848"/>
<name>W6YRZ9_COCC2</name>
<proteinExistence type="predicted"/>
<dbReference type="AlphaFoldDB" id="W6YRZ9"/>
<dbReference type="HOGENOM" id="CLU_2739662_0_0_1"/>
<evidence type="ECO:0000313" key="1">
    <source>
        <dbReference type="EMBL" id="EUC34301.1"/>
    </source>
</evidence>
<accession>W6YRZ9</accession>
<evidence type="ECO:0000313" key="2">
    <source>
        <dbReference type="Proteomes" id="UP000053841"/>
    </source>
</evidence>
<dbReference type="Proteomes" id="UP000053841">
    <property type="component" value="Unassembled WGS sequence"/>
</dbReference>
<dbReference type="GeneID" id="19153646"/>
<reference evidence="1 2" key="1">
    <citation type="journal article" date="2013" name="PLoS Genet.">
        <title>Comparative genome structure, secondary metabolite, and effector coding capacity across Cochliobolus pathogens.</title>
        <authorList>
            <person name="Condon B.J."/>
            <person name="Leng Y."/>
            <person name="Wu D."/>
            <person name="Bushley K.E."/>
            <person name="Ohm R.A."/>
            <person name="Otillar R."/>
            <person name="Martin J."/>
            <person name="Schackwitz W."/>
            <person name="Grimwood J."/>
            <person name="MohdZainudin N."/>
            <person name="Xue C."/>
            <person name="Wang R."/>
            <person name="Manning V.A."/>
            <person name="Dhillon B."/>
            <person name="Tu Z.J."/>
            <person name="Steffenson B.J."/>
            <person name="Salamov A."/>
            <person name="Sun H."/>
            <person name="Lowry S."/>
            <person name="LaButti K."/>
            <person name="Han J."/>
            <person name="Copeland A."/>
            <person name="Lindquist E."/>
            <person name="Barry K."/>
            <person name="Schmutz J."/>
            <person name="Baker S.E."/>
            <person name="Ciuffetti L.M."/>
            <person name="Grigoriev I.V."/>
            <person name="Zhong S."/>
            <person name="Turgeon B.G."/>
        </authorList>
    </citation>
    <scope>NUCLEOTIDE SEQUENCE [LARGE SCALE GENOMIC DNA]</scope>
    <source>
        <strain evidence="1 2">26-R-13</strain>
    </source>
</reference>
<protein>
    <submittedName>
        <fullName evidence="1">Uncharacterized protein</fullName>
    </submittedName>
</protein>
<gene>
    <name evidence="1" type="ORF">COCCADRAFT_93848</name>
</gene>
<dbReference type="EMBL" id="KI964594">
    <property type="protein sequence ID" value="EUC34301.1"/>
    <property type="molecule type" value="Genomic_DNA"/>
</dbReference>
<keyword evidence="2" id="KW-1185">Reference proteome</keyword>
<dbReference type="RefSeq" id="XP_007711446.1">
    <property type="nucleotide sequence ID" value="XM_007713256.1"/>
</dbReference>
<sequence>MTAPTKACADLYRPPQYTHKSCHASTLSLATHPHAIPWETFVLQLVPDRLLVQPIAHHSTAYWFLHQAVIT</sequence>
<organism evidence="1 2">
    <name type="scientific">Cochliobolus carbonum (strain 26-R-13)</name>
    <name type="common">Maize leaf spot fungus</name>
    <name type="synonym">Bipolaris zeicola</name>
    <dbReference type="NCBI Taxonomy" id="930089"/>
    <lineage>
        <taxon>Eukaryota</taxon>
        <taxon>Fungi</taxon>
        <taxon>Dikarya</taxon>
        <taxon>Ascomycota</taxon>
        <taxon>Pezizomycotina</taxon>
        <taxon>Dothideomycetes</taxon>
        <taxon>Pleosporomycetidae</taxon>
        <taxon>Pleosporales</taxon>
        <taxon>Pleosporineae</taxon>
        <taxon>Pleosporaceae</taxon>
        <taxon>Bipolaris</taxon>
    </lineage>
</organism>